<dbReference type="Proteomes" id="UP000249748">
    <property type="component" value="Unassembled WGS sequence"/>
</dbReference>
<dbReference type="EMBL" id="KZ824560">
    <property type="protein sequence ID" value="RAK86286.1"/>
    <property type="molecule type" value="Genomic_DNA"/>
</dbReference>
<evidence type="ECO:0000313" key="2">
    <source>
        <dbReference type="Proteomes" id="UP000249748"/>
    </source>
</evidence>
<name>A0ACD1I7P3_9EURO</name>
<keyword evidence="2" id="KW-1185">Reference proteome</keyword>
<gene>
    <name evidence="1" type="ORF">BO79DRAFT_270887</name>
</gene>
<accession>A0ACD1I7P3</accession>
<reference evidence="1" key="1">
    <citation type="submission" date="2018-02" db="EMBL/GenBank/DDBJ databases">
        <title>The genomes of Aspergillus section Nigri reveals drivers in fungal speciation.</title>
        <authorList>
            <consortium name="DOE Joint Genome Institute"/>
            <person name="Vesth T.C."/>
            <person name="Nybo J."/>
            <person name="Theobald S."/>
            <person name="Brandl J."/>
            <person name="Frisvad J.C."/>
            <person name="Nielsen K.F."/>
            <person name="Lyhne E.K."/>
            <person name="Kogle M.E."/>
            <person name="Kuo A."/>
            <person name="Riley R."/>
            <person name="Clum A."/>
            <person name="Nolan M."/>
            <person name="Lipzen A."/>
            <person name="Salamov A."/>
            <person name="Henrissat B."/>
            <person name="Wiebenga A."/>
            <person name="De vries R.P."/>
            <person name="Grigoriev I.V."/>
            <person name="Mortensen U.H."/>
            <person name="Andersen M.R."/>
            <person name="Baker S.E."/>
        </authorList>
    </citation>
    <scope>NUCLEOTIDE SEQUENCE</scope>
    <source>
        <strain evidence="1">CBS 115574</strain>
    </source>
</reference>
<protein>
    <submittedName>
        <fullName evidence="1">Kinase-like protein</fullName>
    </submittedName>
</protein>
<organism evidence="1 2">
    <name type="scientific">Aspergillus costaricaensis CBS 115574</name>
    <dbReference type="NCBI Taxonomy" id="1448317"/>
    <lineage>
        <taxon>Eukaryota</taxon>
        <taxon>Fungi</taxon>
        <taxon>Dikarya</taxon>
        <taxon>Ascomycota</taxon>
        <taxon>Pezizomycotina</taxon>
        <taxon>Eurotiomycetes</taxon>
        <taxon>Eurotiomycetidae</taxon>
        <taxon>Eurotiales</taxon>
        <taxon>Aspergillaceae</taxon>
        <taxon>Aspergillus</taxon>
        <taxon>Aspergillus subgen. Circumdati</taxon>
    </lineage>
</organism>
<evidence type="ECO:0000313" key="1">
    <source>
        <dbReference type="EMBL" id="RAK86286.1"/>
    </source>
</evidence>
<proteinExistence type="predicted"/>
<sequence>MVIYPAKHVTSEFGQNKPQEAINLTTNPPWSQEPRVFPSSGWENIEPSFLVEEENIPTYKLEKFYPVRIGEVFNHRYQVVGKLGYGSTATVWLCRDLLGHCYVALKVYITSTSVSQKLEIYNHLRTIQSDHAGQSCLRPLIETFQVRNPDAHRIHTCLVHPPLGISLDQLAPLLPGKVMSSSMVRTTMRNILAALDFLHTEAQVIHTDTQPNNILLGIKDTSILSRFEEAEVEGPVPWNVGMVQPKIWDLSEHRHLFKARNDEEKLDDGQHLAEMQAVLGRPPAEFLARSGRSLQFWDANGQWKGPVPIPDHDLETLEERLEDSEKEDFLRFFRRMLCWLPEERATAKELLFDPWLMHGLFK</sequence>